<dbReference type="PANTHER" id="PTHR38248">
    <property type="entry name" value="FUNK1 6"/>
    <property type="match status" value="1"/>
</dbReference>
<accession>A0A2A9NF96</accession>
<dbReference type="AlphaFoldDB" id="A0A2A9NF96"/>
<dbReference type="Proteomes" id="UP000242287">
    <property type="component" value="Unassembled WGS sequence"/>
</dbReference>
<dbReference type="InterPro" id="IPR040976">
    <property type="entry name" value="Pkinase_fungal"/>
</dbReference>
<organism evidence="3 4">
    <name type="scientific">Amanita thiersii Skay4041</name>
    <dbReference type="NCBI Taxonomy" id="703135"/>
    <lineage>
        <taxon>Eukaryota</taxon>
        <taxon>Fungi</taxon>
        <taxon>Dikarya</taxon>
        <taxon>Basidiomycota</taxon>
        <taxon>Agaricomycotina</taxon>
        <taxon>Agaricomycetes</taxon>
        <taxon>Agaricomycetidae</taxon>
        <taxon>Agaricales</taxon>
        <taxon>Pluteineae</taxon>
        <taxon>Amanitaceae</taxon>
        <taxon>Amanita</taxon>
    </lineage>
</organism>
<evidence type="ECO:0000313" key="3">
    <source>
        <dbReference type="EMBL" id="PFH46931.1"/>
    </source>
</evidence>
<feature type="compositionally biased region" description="Low complexity" evidence="1">
    <location>
        <begin position="164"/>
        <end position="181"/>
    </location>
</feature>
<dbReference type="Gene3D" id="1.10.510.10">
    <property type="entry name" value="Transferase(Phosphotransferase) domain 1"/>
    <property type="match status" value="1"/>
</dbReference>
<keyword evidence="4" id="KW-1185">Reference proteome</keyword>
<name>A0A2A9NF96_9AGAR</name>
<proteinExistence type="predicted"/>
<evidence type="ECO:0000256" key="1">
    <source>
        <dbReference type="SAM" id="MobiDB-lite"/>
    </source>
</evidence>
<feature type="non-terminal residue" evidence="3">
    <location>
        <position position="1"/>
    </location>
</feature>
<sequence>METGDEEDTTNYQIFPEEFATHFLNVPDEFIPECEKIFSLEDETNHWQNAVESTIIKDYYTVKTKPEQCKLFLRIINAVLDHAEGNPVVQNRFPGFSRTLQYAAHERKSPVENASIFPDIMGQVVIEGQPNAEASWERSLLPLEFKRTSTASDAISHAGKWVRQSKQSRSSKAAISSGSKGDYVLKSRSTKSHSQGQKRIPTGSLSQNSTKRTKEEQQASDDSDEELGPTYEDQLAMYCLEMVSTGLRVHAYGILIDQGNMTLHHFDRDGWVRTSSFNVFDQWGMFTAILVAFSSFDAHQWGFYRSLDWDRSRCMIPIVDQATTLGLNPPSLIIHCEKGVPEDYRLERHDRITPVEEYSDLNKLRTLTSSNISDIDNTEPGFARVTLVQKVYIQCGLTGRGTVLFLIKQDNTAGEPGIVVKISSQAIQRLPERLYLRIAKQGLIKSNSEHVKNLPVFIGWAQCQQLSDGPRGKLPGSGKIEKGGNSDRRIDIHVFPYYAHIYTLPDEATFKKAIRDCVGCSYDLYRFLQLLHRDISSENLMWDSKREVAILNDFDLAKLVPEMQRGPYAKHKTGTLPFMAIDLLNGWSGEHQYRFELESFLYVIMWIVVRYEDGKEKYDTLRRWLAKRPLTVKLEKIALLQQLDSFLAIPWTQSATFPNIYKSWILPLRMILSQFIRDSEAAQESKGFGNQQQSSYDSEEVSFEIKEFLDVLMK</sequence>
<protein>
    <recommendedName>
        <fullName evidence="2">Fungal-type protein kinase domain-containing protein</fullName>
    </recommendedName>
</protein>
<feature type="domain" description="Fungal-type protein kinase" evidence="2">
    <location>
        <begin position="496"/>
        <end position="608"/>
    </location>
</feature>
<feature type="compositionally biased region" description="Acidic residues" evidence="1">
    <location>
        <begin position="218"/>
        <end position="227"/>
    </location>
</feature>
<gene>
    <name evidence="3" type="ORF">AMATHDRAFT_68781</name>
</gene>
<dbReference type="PANTHER" id="PTHR38248:SF2">
    <property type="entry name" value="FUNK1 11"/>
    <property type="match status" value="1"/>
</dbReference>
<dbReference type="OrthoDB" id="5569250at2759"/>
<evidence type="ECO:0000313" key="4">
    <source>
        <dbReference type="Proteomes" id="UP000242287"/>
    </source>
</evidence>
<reference evidence="3 4" key="1">
    <citation type="submission" date="2014-02" db="EMBL/GenBank/DDBJ databases">
        <title>Transposable element dynamics among asymbiotic and ectomycorrhizal Amanita fungi.</title>
        <authorList>
            <consortium name="DOE Joint Genome Institute"/>
            <person name="Hess J."/>
            <person name="Skrede I."/>
            <person name="Wolfe B."/>
            <person name="LaButti K."/>
            <person name="Ohm R.A."/>
            <person name="Grigoriev I.V."/>
            <person name="Pringle A."/>
        </authorList>
    </citation>
    <scope>NUCLEOTIDE SEQUENCE [LARGE SCALE GENOMIC DNA]</scope>
    <source>
        <strain evidence="3 4">SKay4041</strain>
    </source>
</reference>
<dbReference type="EMBL" id="KZ302147">
    <property type="protein sequence ID" value="PFH46931.1"/>
    <property type="molecule type" value="Genomic_DNA"/>
</dbReference>
<evidence type="ECO:0000259" key="2">
    <source>
        <dbReference type="Pfam" id="PF17667"/>
    </source>
</evidence>
<dbReference type="SUPFAM" id="SSF56112">
    <property type="entry name" value="Protein kinase-like (PK-like)"/>
    <property type="match status" value="1"/>
</dbReference>
<dbReference type="InterPro" id="IPR011009">
    <property type="entry name" value="Kinase-like_dom_sf"/>
</dbReference>
<dbReference type="Pfam" id="PF17667">
    <property type="entry name" value="Pkinase_fungal"/>
    <property type="match status" value="1"/>
</dbReference>
<feature type="region of interest" description="Disordered" evidence="1">
    <location>
        <begin position="156"/>
        <end position="227"/>
    </location>
</feature>
<feature type="compositionally biased region" description="Polar residues" evidence="1">
    <location>
        <begin position="192"/>
        <end position="210"/>
    </location>
</feature>